<protein>
    <submittedName>
        <fullName evidence="1">Uncharacterized protein</fullName>
    </submittedName>
</protein>
<organism evidence="1 2">
    <name type="scientific">Huberarchaeum crystalense</name>
    <dbReference type="NCBI Taxonomy" id="2014257"/>
    <lineage>
        <taxon>Archaea</taxon>
        <taxon>Candidatus Huberarchaeota</taxon>
        <taxon>Candidatus Huberarchaeia</taxon>
        <taxon>Candidatus Huberarchaeales</taxon>
        <taxon>Candidatus Huberarchaeaceae</taxon>
        <taxon>Candidatus Huberarchaeum</taxon>
    </lineage>
</organism>
<evidence type="ECO:0000313" key="2">
    <source>
        <dbReference type="Proteomes" id="UP000231232"/>
    </source>
</evidence>
<proteinExistence type="predicted"/>
<comment type="caution">
    <text evidence="1">The sequence shown here is derived from an EMBL/GenBank/DDBJ whole genome shotgun (WGS) entry which is preliminary data.</text>
</comment>
<gene>
    <name evidence="1" type="ORF">CO072_02385</name>
</gene>
<dbReference type="AlphaFoldDB" id="A0A2H9RCI0"/>
<dbReference type="EMBL" id="PFSX01000066">
    <property type="protein sequence ID" value="PJC01093.1"/>
    <property type="molecule type" value="Genomic_DNA"/>
</dbReference>
<evidence type="ECO:0000313" key="1">
    <source>
        <dbReference type="EMBL" id="PJC01093.1"/>
    </source>
</evidence>
<reference evidence="2" key="1">
    <citation type="submission" date="2017-09" db="EMBL/GenBank/DDBJ databases">
        <title>Depth-based differentiation of microbial function through sediment-hosted aquifers and enrichment of novel symbionts in the deep terrestrial subsurface.</title>
        <authorList>
            <person name="Probst A.J."/>
            <person name="Ladd B."/>
            <person name="Jarett J.K."/>
            <person name="Geller-Mcgrath D.E."/>
            <person name="Sieber C.M.K."/>
            <person name="Emerson J.B."/>
            <person name="Anantharaman K."/>
            <person name="Thomas B.C."/>
            <person name="Malmstrom R."/>
            <person name="Stieglmeier M."/>
            <person name="Klingl A."/>
            <person name="Woyke T."/>
            <person name="Ryan C.M."/>
            <person name="Banfield J.F."/>
        </authorList>
    </citation>
    <scope>NUCLEOTIDE SEQUENCE [LARGE SCALE GENOMIC DNA]</scope>
</reference>
<sequence length="451" mass="51026">MNCGDKTCGSCCSSCTPSKTCTPTSTYKECALPKSRLSYSEYNIDVEHILTHNTYNLYFDVYEYDLLLNYTVVLTNYNEKYFAGRSKQPVVWRYKVQINHTFKTDLPEFLQKLSESGIGDVRAPNNIIEINNTCNVKNLKIAKSSCSNCTKYLKCKEDAQTNFMYCLKNNETEDECRKSADKYKIDNKCSSDNTSDNNGSLEKRKADPNPCKNDCLTYCNKSTNSICTAKISDKDIVEWSISSCVGTCNSTTGNCEVISFTSPTSTTKCNYNRSKFKTYKRGKVYFNNVFAIKYCGDKNTLCLADDSAYTLENENKQDITWREEYCSYGCIYTDNLGPHCQNSEGSKELKTSDSEMYIFSDTNAIKTKACSSNSNITRKEACNTLCDTDYETIGSEVYRARCKCPYYCTNYNKEGVSYDKTCEGALSGYSPYWDACICGPKNIDGKKYACN</sequence>
<name>A0A2H9RCI0_HUBC1</name>
<dbReference type="Proteomes" id="UP000231232">
    <property type="component" value="Unassembled WGS sequence"/>
</dbReference>
<accession>A0A2H9RCI0</accession>